<organism evidence="1 2">
    <name type="scientific">Caerostris extrusa</name>
    <name type="common">Bark spider</name>
    <name type="synonym">Caerostris bankana</name>
    <dbReference type="NCBI Taxonomy" id="172846"/>
    <lineage>
        <taxon>Eukaryota</taxon>
        <taxon>Metazoa</taxon>
        <taxon>Ecdysozoa</taxon>
        <taxon>Arthropoda</taxon>
        <taxon>Chelicerata</taxon>
        <taxon>Arachnida</taxon>
        <taxon>Araneae</taxon>
        <taxon>Araneomorphae</taxon>
        <taxon>Entelegynae</taxon>
        <taxon>Araneoidea</taxon>
        <taxon>Araneidae</taxon>
        <taxon>Caerostris</taxon>
    </lineage>
</organism>
<dbReference type="EMBL" id="BPLR01012631">
    <property type="protein sequence ID" value="GIY55317.1"/>
    <property type="molecule type" value="Genomic_DNA"/>
</dbReference>
<protein>
    <submittedName>
        <fullName evidence="1">Uncharacterized protein</fullName>
    </submittedName>
</protein>
<sequence length="135" mass="14497">MRKCGENEASNCGLDSPPCAPELPRCLLSLNPRHVVNPCCVILNSSSRSFATAVLQSSQDGCYLLTLGKRRCSKSVLRDFKFLQSVVNSQSCKGGWGEGASCCSKMRKCGQNEASNCGLDSPPLCSRDPKMAVMS</sequence>
<evidence type="ECO:0000313" key="1">
    <source>
        <dbReference type="EMBL" id="GIY55317.1"/>
    </source>
</evidence>
<dbReference type="AlphaFoldDB" id="A0AAV4UBU3"/>
<name>A0AAV4UBU3_CAEEX</name>
<keyword evidence="2" id="KW-1185">Reference proteome</keyword>
<reference evidence="1 2" key="1">
    <citation type="submission" date="2021-06" db="EMBL/GenBank/DDBJ databases">
        <title>Caerostris extrusa draft genome.</title>
        <authorList>
            <person name="Kono N."/>
            <person name="Arakawa K."/>
        </authorList>
    </citation>
    <scope>NUCLEOTIDE SEQUENCE [LARGE SCALE GENOMIC DNA]</scope>
</reference>
<dbReference type="Proteomes" id="UP001054945">
    <property type="component" value="Unassembled WGS sequence"/>
</dbReference>
<accession>A0AAV4UBU3</accession>
<evidence type="ECO:0000313" key="2">
    <source>
        <dbReference type="Proteomes" id="UP001054945"/>
    </source>
</evidence>
<proteinExistence type="predicted"/>
<comment type="caution">
    <text evidence="1">The sequence shown here is derived from an EMBL/GenBank/DDBJ whole genome shotgun (WGS) entry which is preliminary data.</text>
</comment>
<gene>
    <name evidence="1" type="ORF">CEXT_597821</name>
</gene>